<dbReference type="EMBL" id="CP133152">
    <property type="protein sequence ID" value="WVT07589.1"/>
    <property type="molecule type" value="Genomic_DNA"/>
</dbReference>
<geneLocation type="plasmid" evidence="6 7">
    <name>pSchITTGS70d</name>
</geneLocation>
<feature type="domain" description="Peptidase M10 serralysin C-terminal" evidence="5">
    <location>
        <begin position="171"/>
        <end position="300"/>
    </location>
</feature>
<dbReference type="PANTHER" id="PTHR38340:SF1">
    <property type="entry name" value="S-LAYER PROTEIN"/>
    <property type="match status" value="1"/>
</dbReference>
<dbReference type="Pfam" id="PF00353">
    <property type="entry name" value="HemolysinCabind"/>
    <property type="match status" value="3"/>
</dbReference>
<dbReference type="PROSITE" id="PS00330">
    <property type="entry name" value="HEMOLYSIN_CALCIUM"/>
    <property type="match status" value="3"/>
</dbReference>
<evidence type="ECO:0000256" key="4">
    <source>
        <dbReference type="ARBA" id="ARBA00022737"/>
    </source>
</evidence>
<name>A0ABZ2BJF1_9HYPH</name>
<keyword evidence="4" id="KW-0677">Repeat</keyword>
<dbReference type="PANTHER" id="PTHR38340">
    <property type="entry name" value="S-LAYER PROTEIN"/>
    <property type="match status" value="1"/>
</dbReference>
<gene>
    <name evidence="6" type="ORF">RB548_25805</name>
</gene>
<evidence type="ECO:0000259" key="5">
    <source>
        <dbReference type="Pfam" id="PF08548"/>
    </source>
</evidence>
<proteinExistence type="predicted"/>
<dbReference type="InterPro" id="IPR011049">
    <property type="entry name" value="Serralysin-like_metalloprot_C"/>
</dbReference>
<dbReference type="PRINTS" id="PR00313">
    <property type="entry name" value="CABNDNGRPT"/>
</dbReference>
<evidence type="ECO:0000256" key="1">
    <source>
        <dbReference type="ARBA" id="ARBA00001913"/>
    </source>
</evidence>
<evidence type="ECO:0000313" key="6">
    <source>
        <dbReference type="EMBL" id="WVT07589.1"/>
    </source>
</evidence>
<dbReference type="RefSeq" id="WP_331376607.1">
    <property type="nucleotide sequence ID" value="NZ_CP133152.1"/>
</dbReference>
<protein>
    <submittedName>
        <fullName evidence="6">Protease</fullName>
    </submittedName>
</protein>
<dbReference type="InterPro" id="IPR013858">
    <property type="entry name" value="Peptidase_M10B_C"/>
</dbReference>
<evidence type="ECO:0000313" key="7">
    <source>
        <dbReference type="Proteomes" id="UP001432360"/>
    </source>
</evidence>
<dbReference type="Pfam" id="PF08548">
    <property type="entry name" value="Peptidase_M10_C"/>
    <property type="match status" value="1"/>
</dbReference>
<sequence>MLIGYDGNDLLYGESGNDTIVGGRGRDRLDGGSGSDTASYENASVGVRASIAAQSSNTNDAAGDTYYGIENLIGSRFADVLGGNAYVNILKGGDGNDILIGGLGADQLHGGNGSDTASYATAAAGVVASLGDPTGNMGDAKGDSYSTIENLIGSNYADRLYGTGGANSITGGTGNDVIGAGGGNDWVYGGGGADRLTGGTGADRFAFKALSESAGATFDLIFDFMTSEQDRIDVSAIDASTKVAGNQAFTFIGTAAFNGTAGQLRFDKLASDTYIYADVDGDRIADLKVHLEDAVALTKDYFLL</sequence>
<keyword evidence="6" id="KW-0378">Hydrolase</keyword>
<keyword evidence="7" id="KW-1185">Reference proteome</keyword>
<reference evidence="6" key="1">
    <citation type="submission" date="2023-08" db="EMBL/GenBank/DDBJ databases">
        <title>Complete genome sequence of Sinorhizobium chiapanecum ITTG S70 isolated from Acaciella angustissima nodules in Chiapas-Mexico.</title>
        <authorList>
            <person name="Rincon-Rosales R."/>
            <person name="Rogel M.A."/>
            <person name="Rincon-Medina C.I."/>
            <person name="Guerrero G."/>
            <person name="Manzano-Gomez L.A."/>
            <person name="Lopez-Lopez A."/>
            <person name="Rincon Molina F.A."/>
            <person name="Martinez-Romero E."/>
        </authorList>
    </citation>
    <scope>NUCLEOTIDE SEQUENCE</scope>
    <source>
        <strain evidence="6">ITTG S70</strain>
        <plasmid evidence="6">pSchITTGS70d</plasmid>
    </source>
</reference>
<dbReference type="Gene3D" id="2.150.10.10">
    <property type="entry name" value="Serralysin-like metalloprotease, C-terminal"/>
    <property type="match status" value="2"/>
</dbReference>
<dbReference type="InterPro" id="IPR001343">
    <property type="entry name" value="Hemolysn_Ca-bd"/>
</dbReference>
<dbReference type="GO" id="GO:0006508">
    <property type="term" value="P:proteolysis"/>
    <property type="evidence" value="ECO:0007669"/>
    <property type="project" value="UniProtKB-KW"/>
</dbReference>
<keyword evidence="6" id="KW-0645">Protease</keyword>
<dbReference type="SUPFAM" id="SSF51120">
    <property type="entry name" value="beta-Roll"/>
    <property type="match status" value="3"/>
</dbReference>
<evidence type="ECO:0000256" key="3">
    <source>
        <dbReference type="ARBA" id="ARBA00022525"/>
    </source>
</evidence>
<comment type="cofactor">
    <cofactor evidence="1">
        <name>Ca(2+)</name>
        <dbReference type="ChEBI" id="CHEBI:29108"/>
    </cofactor>
</comment>
<dbReference type="GO" id="GO:0008233">
    <property type="term" value="F:peptidase activity"/>
    <property type="evidence" value="ECO:0007669"/>
    <property type="project" value="UniProtKB-KW"/>
</dbReference>
<keyword evidence="6" id="KW-0614">Plasmid</keyword>
<dbReference type="InterPro" id="IPR050557">
    <property type="entry name" value="RTX_toxin/Mannuronan_C5-epim"/>
</dbReference>
<evidence type="ECO:0000256" key="2">
    <source>
        <dbReference type="ARBA" id="ARBA00004613"/>
    </source>
</evidence>
<accession>A0ABZ2BJF1</accession>
<comment type="subcellular location">
    <subcellularLocation>
        <location evidence="2">Secreted</location>
    </subcellularLocation>
</comment>
<dbReference type="Proteomes" id="UP001432360">
    <property type="component" value="Plasmid pSchITTGS70d"/>
</dbReference>
<keyword evidence="3" id="KW-0964">Secreted</keyword>
<dbReference type="InterPro" id="IPR018511">
    <property type="entry name" value="Hemolysin-typ_Ca-bd_CS"/>
</dbReference>
<organism evidence="6 7">
    <name type="scientific">Sinorhizobium chiapasense</name>
    <dbReference type="NCBI Taxonomy" id="501572"/>
    <lineage>
        <taxon>Bacteria</taxon>
        <taxon>Pseudomonadati</taxon>
        <taxon>Pseudomonadota</taxon>
        <taxon>Alphaproteobacteria</taxon>
        <taxon>Hyphomicrobiales</taxon>
        <taxon>Rhizobiaceae</taxon>
        <taxon>Sinorhizobium/Ensifer group</taxon>
        <taxon>Sinorhizobium</taxon>
    </lineage>
</organism>